<dbReference type="GO" id="GO:0007611">
    <property type="term" value="P:learning or memory"/>
    <property type="evidence" value="ECO:0007669"/>
    <property type="project" value="Ensembl"/>
</dbReference>
<dbReference type="Gene3D" id="2.30.30.40">
    <property type="entry name" value="SH3 Domains"/>
    <property type="match status" value="1"/>
</dbReference>
<evidence type="ECO:0000256" key="22">
    <source>
        <dbReference type="ARBA" id="ARBA00023212"/>
    </source>
</evidence>
<evidence type="ECO:0000256" key="2">
    <source>
        <dbReference type="ARBA" id="ARBA00004123"/>
    </source>
</evidence>
<dbReference type="FunFam" id="1.20.120.830:FF:000002">
    <property type="entry name" value="Neural cell expressed, developmentally down-regulated 9"/>
    <property type="match status" value="1"/>
</dbReference>
<dbReference type="GO" id="GO:0016323">
    <property type="term" value="C:basolateral plasma membrane"/>
    <property type="evidence" value="ECO:0007669"/>
    <property type="project" value="UniProtKB-SubCell"/>
</dbReference>
<keyword evidence="21" id="KW-0472">Membrane</keyword>
<keyword evidence="18" id="KW-0130">Cell adhesion</keyword>
<evidence type="ECO:0000313" key="33">
    <source>
        <dbReference type="Ensembl" id="ENSCABP00000030556.1"/>
    </source>
</evidence>
<evidence type="ECO:0000256" key="11">
    <source>
        <dbReference type="ARBA" id="ARBA00022475"/>
    </source>
</evidence>
<evidence type="ECO:0000256" key="26">
    <source>
        <dbReference type="ARBA" id="ARBA00071868"/>
    </source>
</evidence>
<evidence type="ECO:0000256" key="17">
    <source>
        <dbReference type="ARBA" id="ARBA00022843"/>
    </source>
</evidence>
<keyword evidence="34" id="KW-1185">Reference proteome</keyword>
<evidence type="ECO:0000256" key="21">
    <source>
        <dbReference type="ARBA" id="ARBA00023136"/>
    </source>
</evidence>
<dbReference type="Pfam" id="PF08824">
    <property type="entry name" value="Serine_rich"/>
    <property type="match status" value="1"/>
</dbReference>
<dbReference type="SUPFAM" id="SSF50044">
    <property type="entry name" value="SH3-domain"/>
    <property type="match status" value="1"/>
</dbReference>
<dbReference type="GO" id="GO:0030336">
    <property type="term" value="P:negative regulation of cell migration"/>
    <property type="evidence" value="ECO:0007669"/>
    <property type="project" value="Ensembl"/>
</dbReference>
<dbReference type="GO" id="GO:2000522">
    <property type="term" value="P:positive regulation of immunological synapse formation"/>
    <property type="evidence" value="ECO:0007669"/>
    <property type="project" value="Ensembl"/>
</dbReference>
<proteinExistence type="inferred from homology"/>
<dbReference type="GO" id="GO:0051301">
    <property type="term" value="P:cell division"/>
    <property type="evidence" value="ECO:0007669"/>
    <property type="project" value="UniProtKB-KW"/>
</dbReference>
<dbReference type="GO" id="GO:0007155">
    <property type="term" value="P:cell adhesion"/>
    <property type="evidence" value="ECO:0007669"/>
    <property type="project" value="UniProtKB-KW"/>
</dbReference>
<keyword evidence="25" id="KW-0131">Cell cycle</keyword>
<dbReference type="Gene3D" id="1.20.120.830">
    <property type="entry name" value="Serine-rich domain"/>
    <property type="match status" value="1"/>
</dbReference>
<feature type="compositionally biased region" description="Low complexity" evidence="31">
    <location>
        <begin position="248"/>
        <end position="276"/>
    </location>
</feature>
<dbReference type="Pfam" id="PF12026">
    <property type="entry name" value="CAS_C"/>
    <property type="match status" value="1"/>
</dbReference>
<reference evidence="33" key="1">
    <citation type="submission" date="2025-08" db="UniProtKB">
        <authorList>
            <consortium name="Ensembl"/>
        </authorList>
    </citation>
    <scope>IDENTIFICATION</scope>
</reference>
<evidence type="ECO:0000256" key="29">
    <source>
        <dbReference type="ARBA" id="ARBA00081692"/>
    </source>
</evidence>
<name>A0A8C0JEA2_CHEAB</name>
<keyword evidence="24" id="KW-0966">Cell projection</keyword>
<accession>A0A8C0JEA2</accession>
<evidence type="ECO:0000256" key="31">
    <source>
        <dbReference type="SAM" id="MobiDB-lite"/>
    </source>
</evidence>
<keyword evidence="16" id="KW-0498">Mitosis</keyword>
<dbReference type="SMART" id="SM00326">
    <property type="entry name" value="SH3"/>
    <property type="match status" value="1"/>
</dbReference>
<keyword evidence="20" id="KW-0333">Golgi apparatus</keyword>
<dbReference type="InterPro" id="IPR021901">
    <property type="entry name" value="CAS_C"/>
</dbReference>
<protein>
    <recommendedName>
        <fullName evidence="26">Enhancer of filamentation 1</fullName>
    </recommendedName>
    <alternativeName>
        <fullName evidence="28">CRK-associated substrate-related protein</fullName>
    </alternativeName>
    <alternativeName>
        <fullName evidence="27">Neural precursor cell expressed developmentally down-regulated protein 9</fullName>
    </alternativeName>
    <alternativeName>
        <fullName evidence="29">p105</fullName>
    </alternativeName>
</protein>
<dbReference type="GO" id="GO:0005925">
    <property type="term" value="C:focal adhesion"/>
    <property type="evidence" value="ECO:0007669"/>
    <property type="project" value="UniProtKB-SubCell"/>
</dbReference>
<dbReference type="AlphaFoldDB" id="A0A8C0JEA2"/>
<feature type="region of interest" description="Disordered" evidence="31">
    <location>
        <begin position="469"/>
        <end position="500"/>
    </location>
</feature>
<dbReference type="InterPro" id="IPR014928">
    <property type="entry name" value="Serine_rich_dom"/>
</dbReference>
<evidence type="ECO:0000256" key="1">
    <source>
        <dbReference type="ARBA" id="ARBA00004120"/>
    </source>
</evidence>
<keyword evidence="13" id="KW-0597">Phosphoprotein</keyword>
<dbReference type="PANTHER" id="PTHR10654:SF20">
    <property type="entry name" value="ENHANCER OF FILAMENTATION 1"/>
    <property type="match status" value="1"/>
</dbReference>
<dbReference type="PANTHER" id="PTHR10654">
    <property type="entry name" value="CAS SCAFFOLDING PROTEIN"/>
    <property type="match status" value="1"/>
</dbReference>
<evidence type="ECO:0000256" key="14">
    <source>
        <dbReference type="ARBA" id="ARBA00022604"/>
    </source>
</evidence>
<dbReference type="GO" id="GO:0001772">
    <property type="term" value="C:immunological synapse"/>
    <property type="evidence" value="ECO:0007669"/>
    <property type="project" value="Ensembl"/>
</dbReference>
<evidence type="ECO:0000256" key="23">
    <source>
        <dbReference type="ARBA" id="ARBA00023242"/>
    </source>
</evidence>
<dbReference type="GO" id="GO:0061523">
    <property type="term" value="P:cilium disassembly"/>
    <property type="evidence" value="ECO:0007669"/>
    <property type="project" value="Ensembl"/>
</dbReference>
<keyword evidence="17" id="KW-0832">Ubl conjugation</keyword>
<dbReference type="GO" id="GO:0072686">
    <property type="term" value="C:mitotic spindle"/>
    <property type="evidence" value="ECO:0007669"/>
    <property type="project" value="Ensembl"/>
</dbReference>
<dbReference type="GO" id="GO:0005829">
    <property type="term" value="C:cytosol"/>
    <property type="evidence" value="ECO:0007669"/>
    <property type="project" value="Ensembl"/>
</dbReference>
<dbReference type="GO" id="GO:1902952">
    <property type="term" value="P:positive regulation of dendritic spine maintenance"/>
    <property type="evidence" value="ECO:0007669"/>
    <property type="project" value="Ensembl"/>
</dbReference>
<dbReference type="Proteomes" id="UP000694404">
    <property type="component" value="Unplaced"/>
</dbReference>
<dbReference type="GeneTree" id="ENSGT00950000183008"/>
<evidence type="ECO:0000256" key="16">
    <source>
        <dbReference type="ARBA" id="ARBA00022776"/>
    </source>
</evidence>
<sequence length="712" mass="80411">MRQGKSMSQLKALYDNVPECAEELAFRKGDILTVIEQNTEGLEGWWLCSLHGRQGIVPGNRVKLLIGPVQDSPSNQDTSNSRSMHHAYNQQKVYQMPSSQASTWEPVYQVPPSHLNQGIYQVPTGHGLQEQDVYQVPPSVQRSLGGTDGSPFNTKVGALTFSSLFQSRLCALCNSRVINKKTDLYDIPIAPQKDVYDTPRGVPFPGQQSGFSKSLNPEGREGVYDVPPQTTQDTKGLKDVTDGINRLSFSSTGSTRSNMSTSSTTSKESSLSASPSQDKRLILDPDTAIERLYWLQHTVETVVSNLMAFVNTDWRSYGYMEKNINEIHTAVEKVEQSLVEYLQFAKGATANASCLSEINLYNKMKRELQRLEDSHQILTQTSHDLSSYNWSLNILAVNKPQNKCDDLDRFVMVARTVPDDAKQLTTTISINAEMLFKQVSGSSRLKNVSENIINTTDYAYNSPQNQLLHQREKTQDHGSSLPPFLNKDQHPPGFTNEGSEKSWMDDYDYVHLQGKEEFERQQKELLEKENIIKQNKMQLEHHQIDQFQQLEQEITKPVENDISKWKPPQNLQTASSTVGSQDRELLFFYSDQCETHFISLLNAIDAFFNCVSAAQPPRMFVAHSKFVILSAHKLVFIGDTLTRQVTTQDIRSKVMNSSNQLCELLKNIVMATKMAALYYPSPAALQEMVDRVTELSHHAQLFKRSLVQMASF</sequence>
<feature type="region of interest" description="Disordered" evidence="31">
    <location>
        <begin position="196"/>
        <end position="278"/>
    </location>
</feature>
<dbReference type="FunFam" id="2.30.30.40:FF:000009">
    <property type="entry name" value="Breast cancer anti-estrogen resistance 1"/>
    <property type="match status" value="1"/>
</dbReference>
<evidence type="ECO:0000256" key="25">
    <source>
        <dbReference type="ARBA" id="ARBA00023306"/>
    </source>
</evidence>
<comment type="similarity">
    <text evidence="9">Belongs to the CAS family.</text>
</comment>
<keyword evidence="12" id="KW-0963">Cytoplasm</keyword>
<evidence type="ECO:0000256" key="28">
    <source>
        <dbReference type="ARBA" id="ARBA00078594"/>
    </source>
</evidence>
<evidence type="ECO:0000256" key="13">
    <source>
        <dbReference type="ARBA" id="ARBA00022553"/>
    </source>
</evidence>
<keyword evidence="11" id="KW-1003">Cell membrane</keyword>
<dbReference type="FunFam" id="1.20.120.230:FF:000001">
    <property type="entry name" value="Breast cancer anti-estrogen resistance 1"/>
    <property type="match status" value="1"/>
</dbReference>
<evidence type="ECO:0000256" key="3">
    <source>
        <dbReference type="ARBA" id="ARBA00004187"/>
    </source>
</evidence>
<keyword evidence="15" id="KW-0132">Cell division</keyword>
<dbReference type="InterPro" id="IPR037362">
    <property type="entry name" value="CAS_fam"/>
</dbReference>
<dbReference type="GO" id="GO:1990782">
    <property type="term" value="F:protein tyrosine kinase binding"/>
    <property type="evidence" value="ECO:0007669"/>
    <property type="project" value="Ensembl"/>
</dbReference>
<evidence type="ECO:0000256" key="8">
    <source>
        <dbReference type="ARBA" id="ARBA00004647"/>
    </source>
</evidence>
<organism evidence="33 34">
    <name type="scientific">Chelonoidis abingdonii</name>
    <name type="common">Abingdon island giant tortoise</name>
    <name type="synonym">Testudo abingdonii</name>
    <dbReference type="NCBI Taxonomy" id="106734"/>
    <lineage>
        <taxon>Eukaryota</taxon>
        <taxon>Metazoa</taxon>
        <taxon>Chordata</taxon>
        <taxon>Craniata</taxon>
        <taxon>Vertebrata</taxon>
        <taxon>Euteleostomi</taxon>
        <taxon>Archelosauria</taxon>
        <taxon>Testudinata</taxon>
        <taxon>Testudines</taxon>
        <taxon>Cryptodira</taxon>
        <taxon>Durocryptodira</taxon>
        <taxon>Testudinoidea</taxon>
        <taxon>Testudinidae</taxon>
        <taxon>Chelonoidis</taxon>
    </lineage>
</organism>
<dbReference type="GO" id="GO:0045672">
    <property type="term" value="P:positive regulation of osteoclast differentiation"/>
    <property type="evidence" value="ECO:0007669"/>
    <property type="project" value="Ensembl"/>
</dbReference>
<dbReference type="Pfam" id="PF14604">
    <property type="entry name" value="SH3_9"/>
    <property type="match status" value="1"/>
</dbReference>
<evidence type="ECO:0000256" key="4">
    <source>
        <dbReference type="ARBA" id="ARBA00004246"/>
    </source>
</evidence>
<evidence type="ECO:0000313" key="34">
    <source>
        <dbReference type="Proteomes" id="UP000694404"/>
    </source>
</evidence>
<dbReference type="GO" id="GO:0140131">
    <property type="term" value="P:positive regulation of lymphocyte chemotaxis"/>
    <property type="evidence" value="ECO:0007669"/>
    <property type="project" value="Ensembl"/>
</dbReference>
<evidence type="ECO:0000256" key="30">
    <source>
        <dbReference type="PROSITE-ProRule" id="PRU00192"/>
    </source>
</evidence>
<keyword evidence="14" id="KW-0341">Growth regulation</keyword>
<dbReference type="GO" id="GO:0032956">
    <property type="term" value="P:regulation of actin cytoskeleton organization"/>
    <property type="evidence" value="ECO:0007669"/>
    <property type="project" value="Ensembl"/>
</dbReference>
<dbReference type="GO" id="GO:1900026">
    <property type="term" value="P:positive regulation of substrate adhesion-dependent cell spreading"/>
    <property type="evidence" value="ECO:0007669"/>
    <property type="project" value="Ensembl"/>
</dbReference>
<evidence type="ECO:0000256" key="19">
    <source>
        <dbReference type="ARBA" id="ARBA00022949"/>
    </source>
</evidence>
<dbReference type="PROSITE" id="PS50002">
    <property type="entry name" value="SH3"/>
    <property type="match status" value="1"/>
</dbReference>
<evidence type="ECO:0000256" key="9">
    <source>
        <dbReference type="ARBA" id="ARBA00007848"/>
    </source>
</evidence>
<dbReference type="GO" id="GO:0005938">
    <property type="term" value="C:cell cortex"/>
    <property type="evidence" value="ECO:0007669"/>
    <property type="project" value="UniProtKB-SubCell"/>
</dbReference>
<evidence type="ECO:0000256" key="27">
    <source>
        <dbReference type="ARBA" id="ARBA00076989"/>
    </source>
</evidence>
<evidence type="ECO:0000256" key="7">
    <source>
        <dbReference type="ARBA" id="ARBA00004555"/>
    </source>
</evidence>
<dbReference type="GO" id="GO:0005794">
    <property type="term" value="C:Golgi apparatus"/>
    <property type="evidence" value="ECO:0007669"/>
    <property type="project" value="UniProtKB-SubCell"/>
</dbReference>
<dbReference type="CDD" id="cd11550">
    <property type="entry name" value="Serine_rich_NEDD9"/>
    <property type="match status" value="1"/>
</dbReference>
<dbReference type="GO" id="GO:0005654">
    <property type="term" value="C:nucleoplasm"/>
    <property type="evidence" value="ECO:0007669"/>
    <property type="project" value="Ensembl"/>
</dbReference>
<dbReference type="GO" id="GO:0007169">
    <property type="term" value="P:cell surface receptor protein tyrosine kinase signaling pathway"/>
    <property type="evidence" value="ECO:0007669"/>
    <property type="project" value="TreeGrafter"/>
</dbReference>
<keyword evidence="23" id="KW-0539">Nucleus</keyword>
<gene>
    <name evidence="33" type="primary">NEDD9</name>
</gene>
<dbReference type="Ensembl" id="ENSCABT00000033490.1">
    <property type="protein sequence ID" value="ENSCABP00000030556.1"/>
    <property type="gene ID" value="ENSCABG00000022336.1"/>
</dbReference>
<dbReference type="InterPro" id="IPR036028">
    <property type="entry name" value="SH3-like_dom_sf"/>
</dbReference>
<keyword evidence="10 30" id="KW-0728">SH3 domain</keyword>
<dbReference type="GO" id="GO:0030027">
    <property type="term" value="C:lamellipodium"/>
    <property type="evidence" value="ECO:0007669"/>
    <property type="project" value="UniProtKB-SubCell"/>
</dbReference>
<evidence type="ECO:0000259" key="32">
    <source>
        <dbReference type="PROSITE" id="PS50002"/>
    </source>
</evidence>
<dbReference type="GO" id="GO:0036064">
    <property type="term" value="C:ciliary basal body"/>
    <property type="evidence" value="ECO:0007669"/>
    <property type="project" value="Ensembl"/>
</dbReference>
<keyword evidence="19" id="KW-0965">Cell junction</keyword>
<evidence type="ECO:0000256" key="24">
    <source>
        <dbReference type="ARBA" id="ARBA00023273"/>
    </source>
</evidence>
<evidence type="ECO:0000256" key="6">
    <source>
        <dbReference type="ARBA" id="ARBA00004544"/>
    </source>
</evidence>
<evidence type="ECO:0000256" key="15">
    <source>
        <dbReference type="ARBA" id="ARBA00022618"/>
    </source>
</evidence>
<dbReference type="InterPro" id="IPR038319">
    <property type="entry name" value="Serine_rich_sf"/>
</dbReference>
<evidence type="ECO:0000256" key="12">
    <source>
        <dbReference type="ARBA" id="ARBA00022490"/>
    </source>
</evidence>
<evidence type="ECO:0000256" key="18">
    <source>
        <dbReference type="ARBA" id="ARBA00022889"/>
    </source>
</evidence>
<keyword evidence="22" id="KW-0206">Cytoskeleton</keyword>
<dbReference type="GO" id="GO:0097021">
    <property type="term" value="P:lymphocyte migration into lymphoid organs"/>
    <property type="evidence" value="ECO:0007669"/>
    <property type="project" value="Ensembl"/>
</dbReference>
<evidence type="ECO:0000256" key="5">
    <source>
        <dbReference type="ARBA" id="ARBA00004510"/>
    </source>
</evidence>
<feature type="compositionally biased region" description="Polar residues" evidence="31">
    <location>
        <begin position="206"/>
        <end position="215"/>
    </location>
</feature>
<dbReference type="Gene3D" id="1.20.120.230">
    <property type="entry name" value="Alpha-catenin/vinculin-like"/>
    <property type="match status" value="1"/>
</dbReference>
<reference evidence="33" key="2">
    <citation type="submission" date="2025-09" db="UniProtKB">
        <authorList>
            <consortium name="Ensembl"/>
        </authorList>
    </citation>
    <scope>IDENTIFICATION</scope>
</reference>
<feature type="domain" description="SH3" evidence="32">
    <location>
        <begin position="5"/>
        <end position="67"/>
    </location>
</feature>
<dbReference type="InterPro" id="IPR001452">
    <property type="entry name" value="SH3_domain"/>
</dbReference>
<dbReference type="PRINTS" id="PR00452">
    <property type="entry name" value="SH3DOMAIN"/>
</dbReference>
<evidence type="ECO:0000256" key="10">
    <source>
        <dbReference type="ARBA" id="ARBA00022443"/>
    </source>
</evidence>
<comment type="subcellular location">
    <subcellularLocation>
        <location evidence="3">Basolateral cell membrane</location>
    </subcellularLocation>
    <subcellularLocation>
        <location evidence="4">Cell junction</location>
        <location evidence="4">Focal adhesion</location>
    </subcellularLocation>
    <subcellularLocation>
        <location evidence="5">Cell projection</location>
        <location evidence="5">Lamellipodium</location>
    </subcellularLocation>
    <subcellularLocation>
        <location evidence="6">Cytoplasm</location>
        <location evidence="6">Cell cortex</location>
    </subcellularLocation>
    <subcellularLocation>
        <location evidence="1">Cytoplasm</location>
        <location evidence="1">Cytoskeleton</location>
        <location evidence="1">Cilium basal body</location>
    </subcellularLocation>
    <subcellularLocation>
        <location evidence="8">Cytoplasm</location>
        <location evidence="8">Cytoskeleton</location>
        <location evidence="8">Spindle pole</location>
    </subcellularLocation>
    <subcellularLocation>
        <location evidence="7">Golgi apparatus</location>
    </subcellularLocation>
    <subcellularLocation>
        <location evidence="2">Nucleus</location>
    </subcellularLocation>
</comment>
<dbReference type="OMA" id="VYEFPTK"/>
<dbReference type="GO" id="GO:0000922">
    <property type="term" value="C:spindle pole"/>
    <property type="evidence" value="ECO:0007669"/>
    <property type="project" value="UniProtKB-SubCell"/>
</dbReference>
<evidence type="ECO:0000256" key="20">
    <source>
        <dbReference type="ARBA" id="ARBA00023034"/>
    </source>
</evidence>
<dbReference type="GO" id="GO:1903829">
    <property type="term" value="P:positive regulation of protein localization"/>
    <property type="evidence" value="ECO:0007669"/>
    <property type="project" value="Ensembl"/>
</dbReference>